<dbReference type="RefSeq" id="XP_024381542.1">
    <property type="nucleotide sequence ID" value="XM_024525774.2"/>
</dbReference>
<dbReference type="EnsemblPlants" id="Pp3c7_8860V3.1">
    <property type="protein sequence ID" value="Pp3c7_8860V3.1"/>
    <property type="gene ID" value="Pp3c7_8860"/>
</dbReference>
<dbReference type="Proteomes" id="UP000006727">
    <property type="component" value="Chromosome 7"/>
</dbReference>
<feature type="transmembrane region" description="Helical" evidence="1">
    <location>
        <begin position="12"/>
        <end position="34"/>
    </location>
</feature>
<dbReference type="Gramene" id="Pp3c7_8860V3.1">
    <property type="protein sequence ID" value="Pp3c7_8860V3.1"/>
    <property type="gene ID" value="Pp3c7_8860"/>
</dbReference>
<evidence type="ECO:0000313" key="4">
    <source>
        <dbReference type="Proteomes" id="UP000006727"/>
    </source>
</evidence>
<reference evidence="2 4" key="2">
    <citation type="journal article" date="2018" name="Plant J.">
        <title>The Physcomitrella patens chromosome-scale assembly reveals moss genome structure and evolution.</title>
        <authorList>
            <person name="Lang D."/>
            <person name="Ullrich K.K."/>
            <person name="Murat F."/>
            <person name="Fuchs J."/>
            <person name="Jenkins J."/>
            <person name="Haas F.B."/>
            <person name="Piednoel M."/>
            <person name="Gundlach H."/>
            <person name="Van Bel M."/>
            <person name="Meyberg R."/>
            <person name="Vives C."/>
            <person name="Morata J."/>
            <person name="Symeonidi A."/>
            <person name="Hiss M."/>
            <person name="Muchero W."/>
            <person name="Kamisugi Y."/>
            <person name="Saleh O."/>
            <person name="Blanc G."/>
            <person name="Decker E.L."/>
            <person name="van Gessel N."/>
            <person name="Grimwood J."/>
            <person name="Hayes R.D."/>
            <person name="Graham S.W."/>
            <person name="Gunter L.E."/>
            <person name="McDaniel S.F."/>
            <person name="Hoernstein S.N.W."/>
            <person name="Larsson A."/>
            <person name="Li F.W."/>
            <person name="Perroud P.F."/>
            <person name="Phillips J."/>
            <person name="Ranjan P."/>
            <person name="Rokshar D.S."/>
            <person name="Rothfels C.J."/>
            <person name="Schneider L."/>
            <person name="Shu S."/>
            <person name="Stevenson D.W."/>
            <person name="Thummler F."/>
            <person name="Tillich M."/>
            <person name="Villarreal Aguilar J.C."/>
            <person name="Widiez T."/>
            <person name="Wong G.K."/>
            <person name="Wymore A."/>
            <person name="Zhang Y."/>
            <person name="Zimmer A.D."/>
            <person name="Quatrano R.S."/>
            <person name="Mayer K.F.X."/>
            <person name="Goodstein D."/>
            <person name="Casacuberta J.M."/>
            <person name="Vandepoele K."/>
            <person name="Reski R."/>
            <person name="Cuming A.C."/>
            <person name="Tuskan G.A."/>
            <person name="Maumus F."/>
            <person name="Salse J."/>
            <person name="Schmutz J."/>
            <person name="Rensing S.A."/>
        </authorList>
    </citation>
    <scope>NUCLEOTIDE SEQUENCE [LARGE SCALE GENOMIC DNA]</scope>
    <source>
        <strain evidence="3 4">cv. Gransden 2004</strain>
    </source>
</reference>
<dbReference type="EMBL" id="ABEU02000007">
    <property type="protein sequence ID" value="PNR50960.1"/>
    <property type="molecule type" value="Genomic_DNA"/>
</dbReference>
<dbReference type="GeneID" id="112285166"/>
<dbReference type="GO" id="GO:0005634">
    <property type="term" value="C:nucleus"/>
    <property type="evidence" value="ECO:0000318"/>
    <property type="project" value="GO_Central"/>
</dbReference>
<proteinExistence type="predicted"/>
<name>A0A2K1KB08_PHYPA</name>
<dbReference type="AlphaFoldDB" id="A0A2K1KB08"/>
<dbReference type="PaxDb" id="3218-PP1S42_52V6.1"/>
<sequence>MMSMIGDMTLRLGGMAPLIIFALLFILQIFLRFLPSSGNKKRMPPQEAELVRQIKQLNREADALNTPATFAKSSKLRRAAVAKDKELALLRQSTGGTGYGWLVKKLSASLLIKVILILGIGGWFRQIHVASVPASLLQPFGGMLAAKSDNSEMINVSIMPWMILSTTVASYLVNMVWHQRQGPLEKLKAN</sequence>
<reference evidence="3" key="3">
    <citation type="submission" date="2020-12" db="UniProtKB">
        <authorList>
            <consortium name="EnsemblPlants"/>
        </authorList>
    </citation>
    <scope>IDENTIFICATION</scope>
</reference>
<dbReference type="EnsemblPlants" id="Pp3c7_8860V3.2">
    <property type="protein sequence ID" value="Pp3c7_8860V3.2"/>
    <property type="gene ID" value="Pp3c7_8860"/>
</dbReference>
<accession>A0A2K1KB08</accession>
<keyword evidence="1" id="KW-0812">Transmembrane</keyword>
<dbReference type="OMA" id="FVCRLFK"/>
<evidence type="ECO:0000313" key="3">
    <source>
        <dbReference type="EnsemblPlants" id="Pp3c7_8860V3.1"/>
    </source>
</evidence>
<dbReference type="Gramene" id="Pp3c7_8860V3.2">
    <property type="protein sequence ID" value="Pp3c7_8860V3.2"/>
    <property type="gene ID" value="Pp3c7_8860"/>
</dbReference>
<reference evidence="2 4" key="1">
    <citation type="journal article" date="2008" name="Science">
        <title>The Physcomitrella genome reveals evolutionary insights into the conquest of land by plants.</title>
        <authorList>
            <person name="Rensing S."/>
            <person name="Lang D."/>
            <person name="Zimmer A."/>
            <person name="Terry A."/>
            <person name="Salamov A."/>
            <person name="Shapiro H."/>
            <person name="Nishiyama T."/>
            <person name="Perroud P.-F."/>
            <person name="Lindquist E."/>
            <person name="Kamisugi Y."/>
            <person name="Tanahashi T."/>
            <person name="Sakakibara K."/>
            <person name="Fujita T."/>
            <person name="Oishi K."/>
            <person name="Shin-I T."/>
            <person name="Kuroki Y."/>
            <person name="Toyoda A."/>
            <person name="Suzuki Y."/>
            <person name="Hashimoto A."/>
            <person name="Yamaguchi K."/>
            <person name="Sugano A."/>
            <person name="Kohara Y."/>
            <person name="Fujiyama A."/>
            <person name="Anterola A."/>
            <person name="Aoki S."/>
            <person name="Ashton N."/>
            <person name="Barbazuk W.B."/>
            <person name="Barker E."/>
            <person name="Bennetzen J."/>
            <person name="Bezanilla M."/>
            <person name="Blankenship R."/>
            <person name="Cho S.H."/>
            <person name="Dutcher S."/>
            <person name="Estelle M."/>
            <person name="Fawcett J.A."/>
            <person name="Gundlach H."/>
            <person name="Hanada K."/>
            <person name="Heyl A."/>
            <person name="Hicks K.A."/>
            <person name="Hugh J."/>
            <person name="Lohr M."/>
            <person name="Mayer K."/>
            <person name="Melkozernov A."/>
            <person name="Murata T."/>
            <person name="Nelson D."/>
            <person name="Pils B."/>
            <person name="Prigge M."/>
            <person name="Reiss B."/>
            <person name="Renner T."/>
            <person name="Rombauts S."/>
            <person name="Rushton P."/>
            <person name="Sanderfoot A."/>
            <person name="Schween G."/>
            <person name="Shiu S.-H."/>
            <person name="Stueber K."/>
            <person name="Theodoulou F.L."/>
            <person name="Tu H."/>
            <person name="Van de Peer Y."/>
            <person name="Verrier P.J."/>
            <person name="Waters E."/>
            <person name="Wood A."/>
            <person name="Yang L."/>
            <person name="Cove D."/>
            <person name="Cuming A."/>
            <person name="Hasebe M."/>
            <person name="Lucas S."/>
            <person name="Mishler D.B."/>
            <person name="Reski R."/>
            <person name="Grigoriev I."/>
            <person name="Quatrano R.S."/>
            <person name="Boore J.L."/>
        </authorList>
    </citation>
    <scope>NUCLEOTIDE SEQUENCE [LARGE SCALE GENOMIC DNA]</scope>
    <source>
        <strain evidence="3 4">cv. Gransden 2004</strain>
    </source>
</reference>
<dbReference type="GO" id="GO:0022627">
    <property type="term" value="C:cytosolic small ribosomal subunit"/>
    <property type="evidence" value="ECO:0000318"/>
    <property type="project" value="GO_Central"/>
</dbReference>
<keyword evidence="1" id="KW-1133">Transmembrane helix</keyword>
<dbReference type="OrthoDB" id="512018at2759"/>
<organism evidence="2">
    <name type="scientific">Physcomitrium patens</name>
    <name type="common">Spreading-leaved earth moss</name>
    <name type="synonym">Physcomitrella patens</name>
    <dbReference type="NCBI Taxonomy" id="3218"/>
    <lineage>
        <taxon>Eukaryota</taxon>
        <taxon>Viridiplantae</taxon>
        <taxon>Streptophyta</taxon>
        <taxon>Embryophyta</taxon>
        <taxon>Bryophyta</taxon>
        <taxon>Bryophytina</taxon>
        <taxon>Bryopsida</taxon>
        <taxon>Funariidae</taxon>
        <taxon>Funariales</taxon>
        <taxon>Funariaceae</taxon>
        <taxon>Physcomitrium</taxon>
    </lineage>
</organism>
<evidence type="ECO:0000256" key="1">
    <source>
        <dbReference type="SAM" id="Phobius"/>
    </source>
</evidence>
<feature type="transmembrane region" description="Helical" evidence="1">
    <location>
        <begin position="158"/>
        <end position="177"/>
    </location>
</feature>
<keyword evidence="1" id="KW-0472">Membrane</keyword>
<protein>
    <submittedName>
        <fullName evidence="2 3">Uncharacterized protein</fullName>
    </submittedName>
</protein>
<gene>
    <name evidence="3" type="primary">LOC112285166</name>
    <name evidence="2" type="ORF">PHYPA_010146</name>
</gene>
<dbReference type="KEGG" id="ppp:112285166"/>
<evidence type="ECO:0000313" key="2">
    <source>
        <dbReference type="EMBL" id="PNR50960.1"/>
    </source>
</evidence>
<dbReference type="FunCoup" id="A0A2K1KB08">
    <property type="interactions" value="1488"/>
</dbReference>
<keyword evidence="4" id="KW-1185">Reference proteome</keyword>